<dbReference type="EMBL" id="LQOY01000260">
    <property type="protein sequence ID" value="ORV65411.1"/>
    <property type="molecule type" value="Genomic_DNA"/>
</dbReference>
<name>A0A1A6B7D8_MYCGO</name>
<comment type="caution">
    <text evidence="2">The sequence shown here is derived from an EMBL/GenBank/DDBJ whole genome shotgun (WGS) entry which is preliminary data.</text>
</comment>
<evidence type="ECO:0000313" key="2">
    <source>
        <dbReference type="EMBL" id="OBR98254.1"/>
    </source>
</evidence>
<organism evidence="2 4">
    <name type="scientific">Mycobacterium gordonae</name>
    <dbReference type="NCBI Taxonomy" id="1778"/>
    <lineage>
        <taxon>Bacteria</taxon>
        <taxon>Bacillati</taxon>
        <taxon>Actinomycetota</taxon>
        <taxon>Actinomycetes</taxon>
        <taxon>Mycobacteriales</taxon>
        <taxon>Mycobacteriaceae</taxon>
        <taxon>Mycobacterium</taxon>
    </lineage>
</organism>
<feature type="region of interest" description="Disordered" evidence="1">
    <location>
        <begin position="129"/>
        <end position="164"/>
    </location>
</feature>
<evidence type="ECO:0000313" key="4">
    <source>
        <dbReference type="Proteomes" id="UP000093757"/>
    </source>
</evidence>
<evidence type="ECO:0000313" key="3">
    <source>
        <dbReference type="EMBL" id="ORV65411.1"/>
    </source>
</evidence>
<proteinExistence type="predicted"/>
<sequence length="164" mass="18395">MCPSTDAGNAAGEFATEVLRNLLHRIDNENQEGSGPYIISHAWTEGPIMFLVYSTPPSEITWGLARDTSESLIDPSPWPNIDEAVRYYYRLDLEEGAPSFVPPGEPGAILWGGDPQDDLPERLTDIPEEHRYMSRTSPSTATRGREQGQHIVNEARRYVDPREL</sequence>
<dbReference type="RefSeq" id="WP_065137250.1">
    <property type="nucleotide sequence ID" value="NZ_JACKSU010000060.1"/>
</dbReference>
<keyword evidence="5" id="KW-1185">Reference proteome</keyword>
<reference evidence="2 4" key="2">
    <citation type="submission" date="2016-06" db="EMBL/GenBank/DDBJ databases">
        <authorList>
            <person name="Kjaerup R.B."/>
            <person name="Dalgaard T.S."/>
            <person name="Juul-Madsen H.R."/>
        </authorList>
    </citation>
    <scope>NUCLEOTIDE SEQUENCE [LARGE SCALE GENOMIC DNA]</scope>
    <source>
        <strain evidence="2 4">1245752.6</strain>
    </source>
</reference>
<feature type="compositionally biased region" description="Basic and acidic residues" evidence="1">
    <location>
        <begin position="143"/>
        <end position="164"/>
    </location>
</feature>
<accession>A0A1A6B7D8</accession>
<dbReference type="Proteomes" id="UP000193928">
    <property type="component" value="Unassembled WGS sequence"/>
</dbReference>
<reference evidence="3 5" key="1">
    <citation type="submission" date="2016-01" db="EMBL/GenBank/DDBJ databases">
        <title>The new phylogeny of the genus Mycobacterium.</title>
        <authorList>
            <person name="Tarcisio F."/>
            <person name="Conor M."/>
            <person name="Antonella G."/>
            <person name="Elisabetta G."/>
            <person name="Giulia F.S."/>
            <person name="Sara T."/>
            <person name="Anna F."/>
            <person name="Clotilde B."/>
            <person name="Roberto B."/>
            <person name="Veronica D.S."/>
            <person name="Fabio R."/>
            <person name="Monica P."/>
            <person name="Olivier J."/>
            <person name="Enrico T."/>
            <person name="Nicola S."/>
        </authorList>
    </citation>
    <scope>NUCLEOTIDE SEQUENCE [LARGE SCALE GENOMIC DNA]</scope>
    <source>
        <strain evidence="3 5">DSM 44160</strain>
    </source>
</reference>
<evidence type="ECO:0000313" key="5">
    <source>
        <dbReference type="Proteomes" id="UP000193928"/>
    </source>
</evidence>
<dbReference type="Proteomes" id="UP000093757">
    <property type="component" value="Unassembled WGS sequence"/>
</dbReference>
<dbReference type="EMBL" id="MAEM01000531">
    <property type="protein sequence ID" value="OBR98254.1"/>
    <property type="molecule type" value="Genomic_DNA"/>
</dbReference>
<protein>
    <submittedName>
        <fullName evidence="2">Uncharacterized protein</fullName>
    </submittedName>
</protein>
<evidence type="ECO:0000256" key="1">
    <source>
        <dbReference type="SAM" id="MobiDB-lite"/>
    </source>
</evidence>
<gene>
    <name evidence="2" type="ORF">A9W98_00120</name>
    <name evidence="3" type="ORF">AWC08_11000</name>
</gene>
<dbReference type="OrthoDB" id="4723461at2"/>
<dbReference type="AlphaFoldDB" id="A0A1A6B7D8"/>